<dbReference type="InterPro" id="IPR017441">
    <property type="entry name" value="Protein_kinase_ATP_BS"/>
</dbReference>
<proteinExistence type="predicted"/>
<evidence type="ECO:0000313" key="10">
    <source>
        <dbReference type="EMBL" id="CAH2326716.1"/>
    </source>
</evidence>
<dbReference type="Pfam" id="PF00069">
    <property type="entry name" value="Pkinase"/>
    <property type="match status" value="1"/>
</dbReference>
<dbReference type="Proteomes" id="UP001295444">
    <property type="component" value="Chromosome 13"/>
</dbReference>
<dbReference type="PROSITE" id="PS00108">
    <property type="entry name" value="PROTEIN_KINASE_ST"/>
    <property type="match status" value="1"/>
</dbReference>
<organism evidence="10 11">
    <name type="scientific">Pelobates cultripes</name>
    <name type="common">Western spadefoot toad</name>
    <dbReference type="NCBI Taxonomy" id="61616"/>
    <lineage>
        <taxon>Eukaryota</taxon>
        <taxon>Metazoa</taxon>
        <taxon>Chordata</taxon>
        <taxon>Craniata</taxon>
        <taxon>Vertebrata</taxon>
        <taxon>Euteleostomi</taxon>
        <taxon>Amphibia</taxon>
        <taxon>Batrachia</taxon>
        <taxon>Anura</taxon>
        <taxon>Pelobatoidea</taxon>
        <taxon>Pelobatidae</taxon>
        <taxon>Pelobates</taxon>
    </lineage>
</organism>
<reference evidence="10" key="1">
    <citation type="submission" date="2022-03" db="EMBL/GenBank/DDBJ databases">
        <authorList>
            <person name="Alioto T."/>
            <person name="Alioto T."/>
            <person name="Gomez Garrido J."/>
        </authorList>
    </citation>
    <scope>NUCLEOTIDE SEQUENCE</scope>
</reference>
<dbReference type="InterPro" id="IPR011009">
    <property type="entry name" value="Kinase-like_dom_sf"/>
</dbReference>
<keyword evidence="5 10" id="KW-0418">Kinase</keyword>
<evidence type="ECO:0000256" key="8">
    <source>
        <dbReference type="SAM" id="MobiDB-lite"/>
    </source>
</evidence>
<evidence type="ECO:0000259" key="9">
    <source>
        <dbReference type="PROSITE" id="PS50011"/>
    </source>
</evidence>
<evidence type="ECO:0000256" key="7">
    <source>
        <dbReference type="PROSITE-ProRule" id="PRU10141"/>
    </source>
</evidence>
<evidence type="ECO:0000256" key="4">
    <source>
        <dbReference type="ARBA" id="ARBA00022741"/>
    </source>
</evidence>
<dbReference type="AlphaFoldDB" id="A0AAD1TGK6"/>
<name>A0AAD1TGK6_PELCU</name>
<keyword evidence="1" id="KW-0723">Serine/threonine-protein kinase</keyword>
<evidence type="ECO:0000313" key="11">
    <source>
        <dbReference type="Proteomes" id="UP001295444"/>
    </source>
</evidence>
<keyword evidence="11" id="KW-1185">Reference proteome</keyword>
<feature type="compositionally biased region" description="Basic and acidic residues" evidence="8">
    <location>
        <begin position="160"/>
        <end position="180"/>
    </location>
</feature>
<feature type="region of interest" description="Disordered" evidence="8">
    <location>
        <begin position="160"/>
        <end position="197"/>
    </location>
</feature>
<keyword evidence="6 7" id="KW-0067">ATP-binding</keyword>
<evidence type="ECO:0000256" key="6">
    <source>
        <dbReference type="ARBA" id="ARBA00022840"/>
    </source>
</evidence>
<feature type="binding site" evidence="7">
    <location>
        <position position="276"/>
    </location>
    <ligand>
        <name>ATP</name>
        <dbReference type="ChEBI" id="CHEBI:30616"/>
    </ligand>
</feature>
<evidence type="ECO:0000256" key="2">
    <source>
        <dbReference type="ARBA" id="ARBA00022553"/>
    </source>
</evidence>
<dbReference type="InterPro" id="IPR000719">
    <property type="entry name" value="Prot_kinase_dom"/>
</dbReference>
<dbReference type="GO" id="GO:0004674">
    <property type="term" value="F:protein serine/threonine kinase activity"/>
    <property type="evidence" value="ECO:0007669"/>
    <property type="project" value="UniProtKB-KW"/>
</dbReference>
<dbReference type="Gene3D" id="3.30.200.20">
    <property type="entry name" value="Phosphorylase Kinase, domain 1"/>
    <property type="match status" value="1"/>
</dbReference>
<evidence type="ECO:0000256" key="5">
    <source>
        <dbReference type="ARBA" id="ARBA00022777"/>
    </source>
</evidence>
<keyword evidence="3" id="KW-0808">Transferase</keyword>
<keyword evidence="4 7" id="KW-0547">Nucleotide-binding</keyword>
<evidence type="ECO:0000256" key="1">
    <source>
        <dbReference type="ARBA" id="ARBA00022527"/>
    </source>
</evidence>
<feature type="region of interest" description="Disordered" evidence="8">
    <location>
        <begin position="98"/>
        <end position="136"/>
    </location>
</feature>
<dbReference type="Gene3D" id="1.10.510.10">
    <property type="entry name" value="Transferase(Phosphotransferase) domain 1"/>
    <property type="match status" value="1"/>
</dbReference>
<dbReference type="SMART" id="SM00220">
    <property type="entry name" value="S_TKc"/>
    <property type="match status" value="1"/>
</dbReference>
<accession>A0AAD1TGK6</accession>
<gene>
    <name evidence="10" type="ORF">PECUL_23A037787</name>
</gene>
<dbReference type="SUPFAM" id="SSF56112">
    <property type="entry name" value="Protein kinase-like (PK-like)"/>
    <property type="match status" value="1"/>
</dbReference>
<dbReference type="GO" id="GO:0005524">
    <property type="term" value="F:ATP binding"/>
    <property type="evidence" value="ECO:0007669"/>
    <property type="project" value="UniProtKB-UniRule"/>
</dbReference>
<dbReference type="EMBL" id="OW240924">
    <property type="protein sequence ID" value="CAH2326716.1"/>
    <property type="molecule type" value="Genomic_DNA"/>
</dbReference>
<feature type="domain" description="Protein kinase" evidence="9">
    <location>
        <begin position="243"/>
        <end position="532"/>
    </location>
</feature>
<dbReference type="PROSITE" id="PS50011">
    <property type="entry name" value="PROTEIN_KINASE_DOM"/>
    <property type="match status" value="1"/>
</dbReference>
<dbReference type="PROSITE" id="PS00107">
    <property type="entry name" value="PROTEIN_KINASE_ATP"/>
    <property type="match status" value="1"/>
</dbReference>
<dbReference type="PANTHER" id="PTHR24351">
    <property type="entry name" value="RIBOSOMAL PROTEIN S6 KINASE"/>
    <property type="match status" value="1"/>
</dbReference>
<protein>
    <submittedName>
        <fullName evidence="10">Kinase C delta type-like</fullName>
    </submittedName>
</protein>
<dbReference type="InterPro" id="IPR008271">
    <property type="entry name" value="Ser/Thr_kinase_AS"/>
</dbReference>
<evidence type="ECO:0000256" key="3">
    <source>
        <dbReference type="ARBA" id="ARBA00022679"/>
    </source>
</evidence>
<keyword evidence="2" id="KW-0597">Phosphoprotein</keyword>
<sequence>MGPRGCRCCGPGGCWRNDLASQSGTCCGGRPRVCKKLWTSSGFRIVSWSCPCLAVRENGYPQRFRHYNIYVGHRKEKIPNVPCYIRVIPKKSNLQRRYVRPPSDPLLNSKVKPKLFPKQYKTTKKDKSDPVKQVNTKGLENENNYCAECYKQDILYQPSSDREQALKRSRGYEKEEEQGRQKKRKVSSRKKEDENGLKEEIGKKKCFKKTNKPKTSEDECIAGGSGQSVVESKKPLPLSFTSYRFHKVLGQGNFGKVMLASSRGTNQFVAIKVIKKTKVKEKIILKEKRILRMVSGSPFLCQGLAAFQSQEHVFLVMEYIPGGSLTSYMKGKERLSMAEARFYGQCLPELSVDRDALLFLFLDRDHRSRFFSANLACGIQFLHSRGILHRDLKPDNILLDPKGYVKIADFGLSLENIFTYTTIKGQAGTLWYMAPEVLSGNEYGQSADWWSFGVILCRMITGQFPFNTNLSRMEYINEISNTNPHYPTWLCSDLTDILNKILDKVQLYHKFLDKDHNARSVAGRSIQEHPFYRNMNWEDLQKGKVSCPFLTMLTPDLETGTTGKYFSFMLSNTSSFEEYVIHGLSFAIPECQE</sequence>